<comment type="caution">
    <text evidence="2">The sequence shown here is derived from an EMBL/GenBank/DDBJ whole genome shotgun (WGS) entry which is preliminary data.</text>
</comment>
<organism evidence="2 3">
    <name type="scientific">Prorocentrum cordatum</name>
    <dbReference type="NCBI Taxonomy" id="2364126"/>
    <lineage>
        <taxon>Eukaryota</taxon>
        <taxon>Sar</taxon>
        <taxon>Alveolata</taxon>
        <taxon>Dinophyceae</taxon>
        <taxon>Prorocentrales</taxon>
        <taxon>Prorocentraceae</taxon>
        <taxon>Prorocentrum</taxon>
    </lineage>
</organism>
<sequence length="96" mass="10263">EATLQMDDAAKAARRGGNDRTPFGGPKGAVEVAEAAVAGFTGKETYEFGDISREVDRRAKDAVNSFTGKDRYEFGDITKEALKRGGSAIKDFTGKD</sequence>
<proteinExistence type="predicted"/>
<feature type="non-terminal residue" evidence="2">
    <location>
        <position position="96"/>
    </location>
</feature>
<evidence type="ECO:0000313" key="2">
    <source>
        <dbReference type="EMBL" id="CAK0820482.1"/>
    </source>
</evidence>
<evidence type="ECO:0000256" key="1">
    <source>
        <dbReference type="SAM" id="MobiDB-lite"/>
    </source>
</evidence>
<accession>A0ABN9RNX8</accession>
<gene>
    <name evidence="2" type="ORF">PCOR1329_LOCUS22144</name>
</gene>
<feature type="region of interest" description="Disordered" evidence="1">
    <location>
        <begin position="1"/>
        <end position="27"/>
    </location>
</feature>
<name>A0ABN9RNX8_9DINO</name>
<keyword evidence="3" id="KW-1185">Reference proteome</keyword>
<dbReference type="Proteomes" id="UP001189429">
    <property type="component" value="Unassembled WGS sequence"/>
</dbReference>
<feature type="non-terminal residue" evidence="2">
    <location>
        <position position="1"/>
    </location>
</feature>
<reference evidence="2" key="1">
    <citation type="submission" date="2023-10" db="EMBL/GenBank/DDBJ databases">
        <authorList>
            <person name="Chen Y."/>
            <person name="Shah S."/>
            <person name="Dougan E. K."/>
            <person name="Thang M."/>
            <person name="Chan C."/>
        </authorList>
    </citation>
    <scope>NUCLEOTIDE SEQUENCE [LARGE SCALE GENOMIC DNA]</scope>
</reference>
<evidence type="ECO:0000313" key="3">
    <source>
        <dbReference type="Proteomes" id="UP001189429"/>
    </source>
</evidence>
<dbReference type="EMBL" id="CAUYUJ010007358">
    <property type="protein sequence ID" value="CAK0820482.1"/>
    <property type="molecule type" value="Genomic_DNA"/>
</dbReference>
<protein>
    <submittedName>
        <fullName evidence="2">Uncharacterized protein</fullName>
    </submittedName>
</protein>